<organism evidence="2 3">
    <name type="scientific">Amylocarpus encephaloides</name>
    <dbReference type="NCBI Taxonomy" id="45428"/>
    <lineage>
        <taxon>Eukaryota</taxon>
        <taxon>Fungi</taxon>
        <taxon>Dikarya</taxon>
        <taxon>Ascomycota</taxon>
        <taxon>Pezizomycotina</taxon>
        <taxon>Leotiomycetes</taxon>
        <taxon>Helotiales</taxon>
        <taxon>Helotiales incertae sedis</taxon>
        <taxon>Amylocarpus</taxon>
    </lineage>
</organism>
<dbReference type="OrthoDB" id="3830014at2759"/>
<dbReference type="SUPFAM" id="SSF54909">
    <property type="entry name" value="Dimeric alpha+beta barrel"/>
    <property type="match status" value="1"/>
</dbReference>
<dbReference type="PROSITE" id="PS51502">
    <property type="entry name" value="S_R_A_B_BARREL"/>
    <property type="match status" value="1"/>
</dbReference>
<gene>
    <name evidence="2" type="ORF">BJ875DRAFT_409893</name>
</gene>
<comment type="caution">
    <text evidence="2">The sequence shown here is derived from an EMBL/GenBank/DDBJ whole genome shotgun (WGS) entry which is preliminary data.</text>
</comment>
<evidence type="ECO:0000313" key="2">
    <source>
        <dbReference type="EMBL" id="KAG9229960.1"/>
    </source>
</evidence>
<evidence type="ECO:0000259" key="1">
    <source>
        <dbReference type="PROSITE" id="PS51502"/>
    </source>
</evidence>
<evidence type="ECO:0000313" key="3">
    <source>
        <dbReference type="Proteomes" id="UP000824998"/>
    </source>
</evidence>
<dbReference type="AlphaFoldDB" id="A0A9P7YA48"/>
<dbReference type="InterPro" id="IPR011008">
    <property type="entry name" value="Dimeric_a/b-barrel"/>
</dbReference>
<dbReference type="InterPro" id="IPR013097">
    <property type="entry name" value="Dabb"/>
</dbReference>
<reference evidence="2" key="1">
    <citation type="journal article" date="2021" name="IMA Fungus">
        <title>Genomic characterization of three marine fungi, including Emericellopsis atlantica sp. nov. with signatures of a generalist lifestyle and marine biomass degradation.</title>
        <authorList>
            <person name="Hagestad O.C."/>
            <person name="Hou L."/>
            <person name="Andersen J.H."/>
            <person name="Hansen E.H."/>
            <person name="Altermark B."/>
            <person name="Li C."/>
            <person name="Kuhnert E."/>
            <person name="Cox R.J."/>
            <person name="Crous P.W."/>
            <person name="Spatafora J.W."/>
            <person name="Lail K."/>
            <person name="Amirebrahimi M."/>
            <person name="Lipzen A."/>
            <person name="Pangilinan J."/>
            <person name="Andreopoulos W."/>
            <person name="Hayes R.D."/>
            <person name="Ng V."/>
            <person name="Grigoriev I.V."/>
            <person name="Jackson S.A."/>
            <person name="Sutton T.D.S."/>
            <person name="Dobson A.D.W."/>
            <person name="Rama T."/>
        </authorList>
    </citation>
    <scope>NUCLEOTIDE SEQUENCE</scope>
    <source>
        <strain evidence="2">TRa018bII</strain>
    </source>
</reference>
<keyword evidence="3" id="KW-1185">Reference proteome</keyword>
<accession>A0A9P7YA48</accession>
<protein>
    <recommendedName>
        <fullName evidence="1">Stress-response A/B barrel domain-containing protein</fullName>
    </recommendedName>
</protein>
<sequence length="110" mass="12405">MSSTKPIQRITLFKIPLAEDQEKLLEIYQKMPLTAKKDGKPYILSVAAGPAFNDQRNQGYTVAVISVFKSEEDMKYYDDECEAHAALKQVAKSVHKGAMMVYFQSVLSNQ</sequence>
<proteinExistence type="predicted"/>
<name>A0A9P7YA48_9HELO</name>
<dbReference type="SMART" id="SM00886">
    <property type="entry name" value="Dabb"/>
    <property type="match status" value="1"/>
</dbReference>
<dbReference type="Gene3D" id="3.30.70.100">
    <property type="match status" value="1"/>
</dbReference>
<dbReference type="EMBL" id="MU251715">
    <property type="protein sequence ID" value="KAG9229960.1"/>
    <property type="molecule type" value="Genomic_DNA"/>
</dbReference>
<dbReference type="Proteomes" id="UP000824998">
    <property type="component" value="Unassembled WGS sequence"/>
</dbReference>
<feature type="domain" description="Stress-response A/B barrel" evidence="1">
    <location>
        <begin position="7"/>
        <end position="103"/>
    </location>
</feature>
<dbReference type="Pfam" id="PF07876">
    <property type="entry name" value="Dabb"/>
    <property type="match status" value="1"/>
</dbReference>